<protein>
    <submittedName>
        <fullName evidence="2">Uncharacterized protein</fullName>
    </submittedName>
</protein>
<dbReference type="STRING" id="576137.A0A1L7WVY1"/>
<accession>A0A1L7WVY1</accession>
<dbReference type="OrthoDB" id="2958217at2759"/>
<keyword evidence="3" id="KW-1185">Reference proteome</keyword>
<sequence>MGYTHYWDILDAQRYAEHFDKLVEDTNLIIELADLPLHGWEEGATSIAKPDHGFGDGGNLVGKELGIGGISGSVLGEVKGDVRMAGSANEKECEGGVEAEEKKDTANHVELVSGEDLPPKSHASKNVKTSITATEPRSDLHGTPYASLEHGIFLNGQGSDGHETFILPVPKNLMDEDYSWRLGAGPGGFCKTARKPYDLVVCVVLMRARMLMGEEGFSFSSDGIWNFDKEWIAARQFYSQLWPEDELVAERMGMEEWSEEQIQEMESKYGPGVDERWVGAMFMKEVLGPVQAMFNAMMSGEGVSEEQLEWLKGPLPAMNPNRVLKEGEKEGEEQEEGPEGYVRWARD</sequence>
<feature type="compositionally biased region" description="Acidic residues" evidence="1">
    <location>
        <begin position="329"/>
        <end position="338"/>
    </location>
</feature>
<proteinExistence type="predicted"/>
<dbReference type="AlphaFoldDB" id="A0A1L7WVY1"/>
<organism evidence="2 3">
    <name type="scientific">Phialocephala subalpina</name>
    <dbReference type="NCBI Taxonomy" id="576137"/>
    <lineage>
        <taxon>Eukaryota</taxon>
        <taxon>Fungi</taxon>
        <taxon>Dikarya</taxon>
        <taxon>Ascomycota</taxon>
        <taxon>Pezizomycotina</taxon>
        <taxon>Leotiomycetes</taxon>
        <taxon>Helotiales</taxon>
        <taxon>Mollisiaceae</taxon>
        <taxon>Phialocephala</taxon>
        <taxon>Phialocephala fortinii species complex</taxon>
    </lineage>
</organism>
<evidence type="ECO:0000256" key="1">
    <source>
        <dbReference type="SAM" id="MobiDB-lite"/>
    </source>
</evidence>
<gene>
    <name evidence="2" type="ORF">PAC_06801</name>
</gene>
<reference evidence="2 3" key="1">
    <citation type="submission" date="2016-03" db="EMBL/GenBank/DDBJ databases">
        <authorList>
            <person name="Ploux O."/>
        </authorList>
    </citation>
    <scope>NUCLEOTIDE SEQUENCE [LARGE SCALE GENOMIC DNA]</scope>
    <source>
        <strain evidence="2 3">UAMH 11012</strain>
    </source>
</reference>
<feature type="region of interest" description="Disordered" evidence="1">
    <location>
        <begin position="319"/>
        <end position="347"/>
    </location>
</feature>
<evidence type="ECO:0000313" key="2">
    <source>
        <dbReference type="EMBL" id="CZR56912.1"/>
    </source>
</evidence>
<dbReference type="EMBL" id="FJOG01000009">
    <property type="protein sequence ID" value="CZR56912.1"/>
    <property type="molecule type" value="Genomic_DNA"/>
</dbReference>
<dbReference type="Proteomes" id="UP000184330">
    <property type="component" value="Unassembled WGS sequence"/>
</dbReference>
<name>A0A1L7WVY1_9HELO</name>
<evidence type="ECO:0000313" key="3">
    <source>
        <dbReference type="Proteomes" id="UP000184330"/>
    </source>
</evidence>